<dbReference type="AlphaFoldDB" id="A0A2U3E4J6"/>
<accession>A0A2U3E4J6</accession>
<protein>
    <submittedName>
        <fullName evidence="3">Uncharacterized protein</fullName>
    </submittedName>
</protein>
<name>A0A2U3E4J6_PURLI</name>
<gene>
    <name evidence="3" type="ORF">PCL_01056</name>
</gene>
<feature type="chain" id="PRO_5015700018" evidence="2">
    <location>
        <begin position="16"/>
        <end position="169"/>
    </location>
</feature>
<sequence length="169" mass="18316">MHLVWLLAFAGSSLGRTALAPRSGSGSSTPLKLPGDRVMIAITIICSPVDADGCAIPYPPNEFCMPPHTSCKQDYTYVFNADVPQDKADECRRLCGCSPISNVMRYVCASSLIAVALAAFNGPAARCPEPEQETTEEAGAGAVEDGGRRRWEELARQRERRVEQRDAND</sequence>
<evidence type="ECO:0000256" key="2">
    <source>
        <dbReference type="SAM" id="SignalP"/>
    </source>
</evidence>
<comment type="caution">
    <text evidence="3">The sequence shown here is derived from an EMBL/GenBank/DDBJ whole genome shotgun (WGS) entry which is preliminary data.</text>
</comment>
<keyword evidence="2" id="KW-0732">Signal</keyword>
<evidence type="ECO:0000256" key="1">
    <source>
        <dbReference type="SAM" id="MobiDB-lite"/>
    </source>
</evidence>
<feature type="region of interest" description="Disordered" evidence="1">
    <location>
        <begin position="125"/>
        <end position="150"/>
    </location>
</feature>
<evidence type="ECO:0000313" key="3">
    <source>
        <dbReference type="EMBL" id="PWI69409.1"/>
    </source>
</evidence>
<evidence type="ECO:0000313" key="4">
    <source>
        <dbReference type="Proteomes" id="UP000245956"/>
    </source>
</evidence>
<dbReference type="EMBL" id="LCWV01000012">
    <property type="protein sequence ID" value="PWI69409.1"/>
    <property type="molecule type" value="Genomic_DNA"/>
</dbReference>
<organism evidence="3 4">
    <name type="scientific">Purpureocillium lilacinum</name>
    <name type="common">Paecilomyces lilacinus</name>
    <dbReference type="NCBI Taxonomy" id="33203"/>
    <lineage>
        <taxon>Eukaryota</taxon>
        <taxon>Fungi</taxon>
        <taxon>Dikarya</taxon>
        <taxon>Ascomycota</taxon>
        <taxon>Pezizomycotina</taxon>
        <taxon>Sordariomycetes</taxon>
        <taxon>Hypocreomycetidae</taxon>
        <taxon>Hypocreales</taxon>
        <taxon>Ophiocordycipitaceae</taxon>
        <taxon>Purpureocillium</taxon>
    </lineage>
</organism>
<reference evidence="3 4" key="1">
    <citation type="journal article" date="2016" name="Front. Microbiol.">
        <title>Genome and transcriptome sequences reveal the specific parasitism of the nematophagous Purpureocillium lilacinum 36-1.</title>
        <authorList>
            <person name="Xie J."/>
            <person name="Li S."/>
            <person name="Mo C."/>
            <person name="Xiao X."/>
            <person name="Peng D."/>
            <person name="Wang G."/>
            <person name="Xiao Y."/>
        </authorList>
    </citation>
    <scope>NUCLEOTIDE SEQUENCE [LARGE SCALE GENOMIC DNA]</scope>
    <source>
        <strain evidence="3 4">36-1</strain>
    </source>
</reference>
<dbReference type="Proteomes" id="UP000245956">
    <property type="component" value="Unassembled WGS sequence"/>
</dbReference>
<proteinExistence type="predicted"/>
<feature type="signal peptide" evidence="2">
    <location>
        <begin position="1"/>
        <end position="15"/>
    </location>
</feature>